<protein>
    <submittedName>
        <fullName evidence="1">Uncharacterized protein</fullName>
    </submittedName>
</protein>
<dbReference type="AlphaFoldDB" id="A0A6D2L6A6"/>
<organism evidence="1 2">
    <name type="scientific">Microthlaspi erraticum</name>
    <dbReference type="NCBI Taxonomy" id="1685480"/>
    <lineage>
        <taxon>Eukaryota</taxon>
        <taxon>Viridiplantae</taxon>
        <taxon>Streptophyta</taxon>
        <taxon>Embryophyta</taxon>
        <taxon>Tracheophyta</taxon>
        <taxon>Spermatophyta</taxon>
        <taxon>Magnoliopsida</taxon>
        <taxon>eudicotyledons</taxon>
        <taxon>Gunneridae</taxon>
        <taxon>Pentapetalae</taxon>
        <taxon>rosids</taxon>
        <taxon>malvids</taxon>
        <taxon>Brassicales</taxon>
        <taxon>Brassicaceae</taxon>
        <taxon>Coluteocarpeae</taxon>
        <taxon>Microthlaspi</taxon>
    </lineage>
</organism>
<dbReference type="Proteomes" id="UP000467841">
    <property type="component" value="Unassembled WGS sequence"/>
</dbReference>
<reference evidence="1" key="1">
    <citation type="submission" date="2020-01" db="EMBL/GenBank/DDBJ databases">
        <authorList>
            <person name="Mishra B."/>
        </authorList>
    </citation>
    <scope>NUCLEOTIDE SEQUENCE [LARGE SCALE GENOMIC DNA]</scope>
</reference>
<comment type="caution">
    <text evidence="1">The sequence shown here is derived from an EMBL/GenBank/DDBJ whole genome shotgun (WGS) entry which is preliminary data.</text>
</comment>
<name>A0A6D2L6A6_9BRAS</name>
<evidence type="ECO:0000313" key="1">
    <source>
        <dbReference type="EMBL" id="CAA7061212.1"/>
    </source>
</evidence>
<proteinExistence type="predicted"/>
<gene>
    <name evidence="1" type="ORF">MERR_LOCUS48448</name>
</gene>
<accession>A0A6D2L6A6</accession>
<dbReference type="EMBL" id="CACVBM020001857">
    <property type="protein sequence ID" value="CAA7061212.1"/>
    <property type="molecule type" value="Genomic_DNA"/>
</dbReference>
<evidence type="ECO:0000313" key="2">
    <source>
        <dbReference type="Proteomes" id="UP000467841"/>
    </source>
</evidence>
<keyword evidence="2" id="KW-1185">Reference proteome</keyword>
<sequence>MARVSRCRRRSFKMSLRLRLCLPSDLGLPRRTEFLVSVGGRPHHRDISRPPPSFLFHSQAAVGGTGVAPLRPLLNQVRSSLC</sequence>